<keyword evidence="3" id="KW-1185">Reference proteome</keyword>
<feature type="coiled-coil region" evidence="1">
    <location>
        <begin position="134"/>
        <end position="175"/>
    </location>
</feature>
<gene>
    <name evidence="2" type="ORF">FLB61_06675</name>
</gene>
<keyword evidence="1" id="KW-0175">Coiled coil</keyword>
<dbReference type="Proteomes" id="UP000779049">
    <property type="component" value="Unassembled WGS sequence"/>
</dbReference>
<dbReference type="InterPro" id="IPR043756">
    <property type="entry name" value="DUF5702"/>
</dbReference>
<name>A0ABS7L6S0_9FIRM</name>
<evidence type="ECO:0008006" key="4">
    <source>
        <dbReference type="Google" id="ProtNLM"/>
    </source>
</evidence>
<evidence type="ECO:0000313" key="3">
    <source>
        <dbReference type="Proteomes" id="UP000779049"/>
    </source>
</evidence>
<comment type="caution">
    <text evidence="2">The sequence shown here is derived from an EMBL/GenBank/DDBJ whole genome shotgun (WGS) entry which is preliminary data.</text>
</comment>
<evidence type="ECO:0000256" key="1">
    <source>
        <dbReference type="SAM" id="Coils"/>
    </source>
</evidence>
<dbReference type="Pfam" id="PF18960">
    <property type="entry name" value="DUF5702"/>
    <property type="match status" value="1"/>
</dbReference>
<proteinExistence type="predicted"/>
<dbReference type="RefSeq" id="WP_221919722.1">
    <property type="nucleotide sequence ID" value="NZ_CP173660.1"/>
</dbReference>
<dbReference type="EMBL" id="VIRV01000007">
    <property type="protein sequence ID" value="MBY0758769.1"/>
    <property type="molecule type" value="Genomic_DNA"/>
</dbReference>
<accession>A0ABS7L6S0</accession>
<evidence type="ECO:0000313" key="2">
    <source>
        <dbReference type="EMBL" id="MBY0758769.1"/>
    </source>
</evidence>
<reference evidence="2 3" key="1">
    <citation type="journal article" date="2020" name="New Microbes New Infect">
        <title>Sellimonas caecigallum sp. nov., description and genome sequence of a new member of the Sellimonas genus isolated from the cecum of feral chicken.</title>
        <authorList>
            <person name="Wongkuna S."/>
            <person name="Ghimire S."/>
            <person name="Antony L."/>
            <person name="Chankhamhaengdecha S."/>
            <person name="Janvilisri T."/>
            <person name="Scaria J."/>
        </authorList>
    </citation>
    <scope>NUCLEOTIDE SEQUENCE [LARGE SCALE GENOMIC DNA]</scope>
    <source>
        <strain evidence="2 3">SW451</strain>
    </source>
</reference>
<organism evidence="2 3">
    <name type="scientific">Sellimonas caecigallum</name>
    <dbReference type="NCBI Taxonomy" id="2592333"/>
    <lineage>
        <taxon>Bacteria</taxon>
        <taxon>Bacillati</taxon>
        <taxon>Bacillota</taxon>
        <taxon>Clostridia</taxon>
        <taxon>Lachnospirales</taxon>
        <taxon>Lachnospiraceae</taxon>
        <taxon>Sellimonas</taxon>
    </lineage>
</organism>
<sequence length="472" mass="54267">MAKWISKNVVRRKEKGEITVLLSLFLLLLLIFVMAILESASIQIAKNIRRADVERAVESVFAEYQKELLREYDIFALDGTYETGSYGEDKIRKRLGIYGAVEDEAEIEGIRFLSDENGREFLIQIKHYMENRFGIDAIEDMTQKEEEIKRQEEEIKKYEEEQEKNDQMLDELLEQMPEEGGADAADGEETDNPLEILQNLKRKAIAEMVLPRDKKVSGKTVRGMDGVSVREKREGKGSLPAVGEDSTGERLYLLTYISEHFETYLKTDEERPLEYETEYLIAGQTEDMENLKIVLDKIKNIRFVPNYLYLQSDEEKKAEAKALAAVISTLLANPELIPVIQQGLLAAWAYGESIMDLRALAAGKKVPAIKTKETWKLSLSNLLKLGTSEDAGTDSGEDDGTDYEDYLKILLLMEKQDTITMRMLDLIEWNMQMRMDCPFFQADACVTRMKIQSRCRLRSGVSYHFSTYYEYR</sequence>
<protein>
    <recommendedName>
        <fullName evidence="4">General secretion pathway protein GspK</fullName>
    </recommendedName>
</protein>